<evidence type="ECO:0000313" key="1">
    <source>
        <dbReference type="EMBL" id="CDG82873.1"/>
    </source>
</evidence>
<dbReference type="KEGG" id="jag:GJA_2238"/>
<evidence type="ECO:0000313" key="2">
    <source>
        <dbReference type="Proteomes" id="UP000027604"/>
    </source>
</evidence>
<accession>W0V697</accession>
<sequence>MVTRRRIFLISFKCYIFHYINYPLKFQTIIGGIIHSRVARQTPAWFLYFPDQLLKH</sequence>
<dbReference type="EMBL" id="HG322949">
    <property type="protein sequence ID" value="CDG82873.1"/>
    <property type="molecule type" value="Genomic_DNA"/>
</dbReference>
<organism evidence="1 2">
    <name type="scientific">Janthinobacterium agaricidamnosum NBRC 102515 = DSM 9628</name>
    <dbReference type="NCBI Taxonomy" id="1349767"/>
    <lineage>
        <taxon>Bacteria</taxon>
        <taxon>Pseudomonadati</taxon>
        <taxon>Pseudomonadota</taxon>
        <taxon>Betaproteobacteria</taxon>
        <taxon>Burkholderiales</taxon>
        <taxon>Oxalobacteraceae</taxon>
        <taxon>Janthinobacterium</taxon>
    </lineage>
</organism>
<gene>
    <name evidence="1" type="ORF">GJA_2238</name>
</gene>
<protein>
    <submittedName>
        <fullName evidence="1">Uncharacterized protein</fullName>
    </submittedName>
</protein>
<name>W0V697_9BURK</name>
<proteinExistence type="predicted"/>
<dbReference type="Proteomes" id="UP000027604">
    <property type="component" value="Chromosome I"/>
</dbReference>
<keyword evidence="2" id="KW-1185">Reference proteome</keyword>
<dbReference type="AlphaFoldDB" id="W0V697"/>
<reference evidence="1 2" key="1">
    <citation type="journal article" date="2015" name="Genome Announc.">
        <title>Genome Sequence of Mushroom Soft-Rot Pathogen Janthinobacterium agaricidamnosum.</title>
        <authorList>
            <person name="Graupner K."/>
            <person name="Lackner G."/>
            <person name="Hertweck C."/>
        </authorList>
    </citation>
    <scope>NUCLEOTIDE SEQUENCE [LARGE SCALE GENOMIC DNA]</scope>
    <source>
        <strain evidence="2">NBRC 102515 / DSM 9628</strain>
    </source>
</reference>
<dbReference type="HOGENOM" id="CLU_3008208_0_0_4"/>